<organism evidence="3 4">
    <name type="scientific">Desulfosporosinus hippei DSM 8344</name>
    <dbReference type="NCBI Taxonomy" id="1121419"/>
    <lineage>
        <taxon>Bacteria</taxon>
        <taxon>Bacillati</taxon>
        <taxon>Bacillota</taxon>
        <taxon>Clostridia</taxon>
        <taxon>Eubacteriales</taxon>
        <taxon>Desulfitobacteriaceae</taxon>
        <taxon>Desulfosporosinus</taxon>
    </lineage>
</organism>
<dbReference type="RefSeq" id="WP_092333846.1">
    <property type="nucleotide sequence ID" value="NZ_FNCP01000014.1"/>
</dbReference>
<dbReference type="PANTHER" id="PTHR42842">
    <property type="entry name" value="FAD/NAD(P)-BINDING OXIDOREDUCTASE"/>
    <property type="match status" value="1"/>
</dbReference>
<dbReference type="Pfam" id="PF21688">
    <property type="entry name" value="FAD-depend_C"/>
    <property type="match status" value="1"/>
</dbReference>
<dbReference type="AlphaFoldDB" id="A0A1G8CV54"/>
<dbReference type="GO" id="GO:0071949">
    <property type="term" value="F:FAD binding"/>
    <property type="evidence" value="ECO:0007669"/>
    <property type="project" value="InterPro"/>
</dbReference>
<dbReference type="PRINTS" id="PR00419">
    <property type="entry name" value="ADXRDTASE"/>
</dbReference>
<gene>
    <name evidence="3" type="ORF">SAMN05443529_11437</name>
</gene>
<evidence type="ECO:0000259" key="1">
    <source>
        <dbReference type="Pfam" id="PF01494"/>
    </source>
</evidence>
<dbReference type="InterPro" id="IPR036188">
    <property type="entry name" value="FAD/NAD-bd_sf"/>
</dbReference>
<dbReference type="Gene3D" id="3.50.50.60">
    <property type="entry name" value="FAD/NAD(P)-binding domain"/>
    <property type="match status" value="2"/>
</dbReference>
<evidence type="ECO:0000313" key="3">
    <source>
        <dbReference type="EMBL" id="SDH49427.1"/>
    </source>
</evidence>
<dbReference type="OrthoDB" id="9762921at2"/>
<evidence type="ECO:0000259" key="2">
    <source>
        <dbReference type="Pfam" id="PF21688"/>
    </source>
</evidence>
<evidence type="ECO:0000313" key="4">
    <source>
        <dbReference type="Proteomes" id="UP000198656"/>
    </source>
</evidence>
<dbReference type="InterPro" id="IPR049516">
    <property type="entry name" value="FAD-depend_C"/>
</dbReference>
<feature type="domain" description="FAD-dependent protein C-terminal" evidence="2">
    <location>
        <begin position="283"/>
        <end position="479"/>
    </location>
</feature>
<dbReference type="EMBL" id="FNCP01000014">
    <property type="protein sequence ID" value="SDH49427.1"/>
    <property type="molecule type" value="Genomic_DNA"/>
</dbReference>
<dbReference type="PANTHER" id="PTHR42842:SF3">
    <property type="entry name" value="FAD_NAD(P)-BINDING OXIDOREDUCTASE FAMILY PROTEIN"/>
    <property type="match status" value="1"/>
</dbReference>
<keyword evidence="4" id="KW-1185">Reference proteome</keyword>
<dbReference type="Gene3D" id="3.30.70.2700">
    <property type="match status" value="1"/>
</dbReference>
<dbReference type="Proteomes" id="UP000198656">
    <property type="component" value="Unassembled WGS sequence"/>
</dbReference>
<dbReference type="InterPro" id="IPR028348">
    <property type="entry name" value="FAD-binding_protein"/>
</dbReference>
<accession>A0A1G8CV54</accession>
<sequence>MIKITDIIVALTYNLKMLKDIVAKRLHIEDSRIEHLSILKRTVNAGNKQDIHFNMTVVVRVSGDENEVISRNKHKDISKEIEQIYTLPKNKKLKERPVVIGCGPAGMFAALILAQAGARPILLERGLDVDSRKRKVSNFWRTGILDTQTNVQFGEGGAGAFSDGKLKIGQKNSRKMKVLNEFVQAGAPREIVYLSKPHIGTDRLNETVKRLREQVISLGGEVRFNATVTKVLIQDGQVTGVRFDEKGQKSEVSTDIVVLAIGHSARDTFKSLLDSGVYMEQKPFALGVRIEHPQAMIDKIQYGDFAGHPQLGAADYKMVVHLPNGRGVYTFCMCPGGTVVAATSEENRLTTNGMSEFARDGRNANTALLVTIGKNDLDNDDPLAGCAFQRRIETAAFAAGGGGYKAPVQRLEDFLQKRKTTAFGDVLPTYLPGTEFAELDSFLPDFITDSLRQAILEMDLWMPGFAYPDALLTGAETRSSSPVRITRGDSLEAIGIKGLYPCGEGAGYAGGIISAAVDGVLCAEQILR</sequence>
<dbReference type="Pfam" id="PF01494">
    <property type="entry name" value="FAD_binding_3"/>
    <property type="match status" value="1"/>
</dbReference>
<dbReference type="InterPro" id="IPR002938">
    <property type="entry name" value="FAD-bd"/>
</dbReference>
<feature type="domain" description="FAD-binding" evidence="1">
    <location>
        <begin position="98"/>
        <end position="260"/>
    </location>
</feature>
<proteinExistence type="predicted"/>
<reference evidence="4" key="1">
    <citation type="submission" date="2016-10" db="EMBL/GenBank/DDBJ databases">
        <authorList>
            <person name="Varghese N."/>
            <person name="Submissions S."/>
        </authorList>
    </citation>
    <scope>NUCLEOTIDE SEQUENCE [LARGE SCALE GENOMIC DNA]</scope>
    <source>
        <strain evidence="4">DSM 8344</strain>
    </source>
</reference>
<name>A0A1G8CV54_9FIRM</name>
<dbReference type="SUPFAM" id="SSF51905">
    <property type="entry name" value="FAD/NAD(P)-binding domain"/>
    <property type="match status" value="1"/>
</dbReference>
<protein>
    <submittedName>
        <fullName evidence="3">Uncharacterized protein</fullName>
    </submittedName>
</protein>
<dbReference type="PIRSF" id="PIRSF038984">
    <property type="entry name" value="FAD_binding_protein"/>
    <property type="match status" value="1"/>
</dbReference>